<dbReference type="AlphaFoldDB" id="A0A3S5D7B4"/>
<dbReference type="EMBL" id="LR134117">
    <property type="protein sequence ID" value="VDZ57197.1"/>
    <property type="molecule type" value="Genomic_DNA"/>
</dbReference>
<protein>
    <submittedName>
        <fullName evidence="1">Uncharacterized protein</fullName>
    </submittedName>
</protein>
<name>A0A3S5D7B4_SEROD</name>
<gene>
    <name evidence="1" type="ORF">NCTC11214_02350</name>
</gene>
<proteinExistence type="predicted"/>
<evidence type="ECO:0000313" key="2">
    <source>
        <dbReference type="Proteomes" id="UP000281391"/>
    </source>
</evidence>
<sequence>MRWLLAMLIALFCWTGSVSGQKLYAAQLTFTPSAFSSVIDQQVLAPTAQQSALRPLANLQRKAPGKLPLLLPRVHSYSCSLFSFAALTPAYALAEQLGERKPSRQPAIAPNRLHQVNWTLHSSRQQSRIGGWKESNMLYRGSLTYHS</sequence>
<organism evidence="1 2">
    <name type="scientific">Serratia odorifera</name>
    <dbReference type="NCBI Taxonomy" id="618"/>
    <lineage>
        <taxon>Bacteria</taxon>
        <taxon>Pseudomonadati</taxon>
        <taxon>Pseudomonadota</taxon>
        <taxon>Gammaproteobacteria</taxon>
        <taxon>Enterobacterales</taxon>
        <taxon>Yersiniaceae</taxon>
        <taxon>Serratia</taxon>
    </lineage>
</organism>
<evidence type="ECO:0000313" key="1">
    <source>
        <dbReference type="EMBL" id="VDZ57197.1"/>
    </source>
</evidence>
<dbReference type="KEGG" id="sof:NCTC11214_02350"/>
<accession>A0A3S5D7B4</accession>
<reference evidence="1 2" key="1">
    <citation type="submission" date="2018-12" db="EMBL/GenBank/DDBJ databases">
        <authorList>
            <consortium name="Pathogen Informatics"/>
        </authorList>
    </citation>
    <scope>NUCLEOTIDE SEQUENCE [LARGE SCALE GENOMIC DNA]</scope>
    <source>
        <strain evidence="1 2">NCTC11214</strain>
    </source>
</reference>
<dbReference type="Proteomes" id="UP000281391">
    <property type="component" value="Chromosome"/>
</dbReference>